<organism evidence="2 3">
    <name type="scientific">Candidatus Nomurabacteria bacterium RIFCSPLOWO2_02_FULL_40_10</name>
    <dbReference type="NCBI Taxonomy" id="1801786"/>
    <lineage>
        <taxon>Bacteria</taxon>
        <taxon>Candidatus Nomuraibacteriota</taxon>
    </lineage>
</organism>
<accession>A0A1F6Y127</accession>
<gene>
    <name evidence="2" type="ORF">A3H53_04000</name>
</gene>
<reference evidence="2 3" key="1">
    <citation type="journal article" date="2016" name="Nat. Commun.">
        <title>Thousands of microbial genomes shed light on interconnected biogeochemical processes in an aquifer system.</title>
        <authorList>
            <person name="Anantharaman K."/>
            <person name="Brown C.T."/>
            <person name="Hug L.A."/>
            <person name="Sharon I."/>
            <person name="Castelle C.J."/>
            <person name="Probst A.J."/>
            <person name="Thomas B.C."/>
            <person name="Singh A."/>
            <person name="Wilkins M.J."/>
            <person name="Karaoz U."/>
            <person name="Brodie E.L."/>
            <person name="Williams K.H."/>
            <person name="Hubbard S.S."/>
            <person name="Banfield J.F."/>
        </authorList>
    </citation>
    <scope>NUCLEOTIDE SEQUENCE [LARGE SCALE GENOMIC DNA]</scope>
</reference>
<sequence>MAKLVGFLMFFGLLMLMSVGARAQDVDGADVPEIPDVSGWKTFSGSNISAGLPNFGMYYLGLDITYQNPVDKNEFVRQIRIIVPFVAVKSSKTMDRNSYDAAITYVTDGEERDLLKTGLKESDLILCIRWKIKKDVNRNTDALDGENEIWFFTAFGNRIYSRNRKITVDTLSERPKGRKGRLINVGKKYSLSQEAYYAKELPHSIMIIVSKGLKEGK</sequence>
<dbReference type="EMBL" id="MFVK01000001">
    <property type="protein sequence ID" value="OGJ00091.1"/>
    <property type="molecule type" value="Genomic_DNA"/>
</dbReference>
<evidence type="ECO:0000313" key="2">
    <source>
        <dbReference type="EMBL" id="OGJ00091.1"/>
    </source>
</evidence>
<dbReference type="AlphaFoldDB" id="A0A1F6Y127"/>
<protein>
    <submittedName>
        <fullName evidence="2">Uncharacterized protein</fullName>
    </submittedName>
</protein>
<proteinExistence type="predicted"/>
<evidence type="ECO:0000256" key="1">
    <source>
        <dbReference type="SAM" id="SignalP"/>
    </source>
</evidence>
<dbReference type="Proteomes" id="UP000176479">
    <property type="component" value="Unassembled WGS sequence"/>
</dbReference>
<name>A0A1F6Y127_9BACT</name>
<evidence type="ECO:0000313" key="3">
    <source>
        <dbReference type="Proteomes" id="UP000176479"/>
    </source>
</evidence>
<keyword evidence="1" id="KW-0732">Signal</keyword>
<comment type="caution">
    <text evidence="2">The sequence shown here is derived from an EMBL/GenBank/DDBJ whole genome shotgun (WGS) entry which is preliminary data.</text>
</comment>
<feature type="signal peptide" evidence="1">
    <location>
        <begin position="1"/>
        <end position="23"/>
    </location>
</feature>
<feature type="chain" id="PRO_5009527482" evidence="1">
    <location>
        <begin position="24"/>
        <end position="217"/>
    </location>
</feature>